<gene>
    <name evidence="2" type="ORF">FH971_02750</name>
</gene>
<dbReference type="Proteomes" id="UP000319809">
    <property type="component" value="Chromosome"/>
</dbReference>
<dbReference type="RefSeq" id="WP_140233260.1">
    <property type="nucleotide sequence ID" value="NZ_CP041036.1"/>
</dbReference>
<accession>A0A4Y5YBD8</accession>
<feature type="domain" description="CYTH" evidence="1">
    <location>
        <begin position="2"/>
        <end position="203"/>
    </location>
</feature>
<name>A0A4Y5YBD8_9GAMM</name>
<proteinExistence type="predicted"/>
<organism evidence="2 3">
    <name type="scientific">Shewanella polaris</name>
    <dbReference type="NCBI Taxonomy" id="2588449"/>
    <lineage>
        <taxon>Bacteria</taxon>
        <taxon>Pseudomonadati</taxon>
        <taxon>Pseudomonadota</taxon>
        <taxon>Gammaproteobacteria</taxon>
        <taxon>Alteromonadales</taxon>
        <taxon>Shewanellaceae</taxon>
        <taxon>Shewanella</taxon>
    </lineage>
</organism>
<dbReference type="Gene3D" id="2.40.320.10">
    <property type="entry name" value="Hypothetical Protein Pfu-838710-001"/>
    <property type="match status" value="1"/>
</dbReference>
<dbReference type="CDD" id="cd07756">
    <property type="entry name" value="CYTH-like_Pase_CHAD"/>
    <property type="match status" value="1"/>
</dbReference>
<dbReference type="PANTHER" id="PTHR39569">
    <property type="entry name" value="INORGANIC TRIPHOSPHATASE"/>
    <property type="match status" value="1"/>
</dbReference>
<dbReference type="Pfam" id="PF01928">
    <property type="entry name" value="CYTH"/>
    <property type="match status" value="1"/>
</dbReference>
<dbReference type="InterPro" id="IPR023577">
    <property type="entry name" value="CYTH_domain"/>
</dbReference>
<dbReference type="InterPro" id="IPR039013">
    <property type="entry name" value="YgiF"/>
</dbReference>
<dbReference type="GO" id="GO:0050355">
    <property type="term" value="F:inorganic triphosphate phosphatase activity"/>
    <property type="evidence" value="ECO:0007669"/>
    <property type="project" value="InterPro"/>
</dbReference>
<dbReference type="SMART" id="SM01118">
    <property type="entry name" value="CYTH"/>
    <property type="match status" value="1"/>
</dbReference>
<dbReference type="SUPFAM" id="SSF55154">
    <property type="entry name" value="CYTH-like phosphatases"/>
    <property type="match status" value="1"/>
</dbReference>
<dbReference type="InterPro" id="IPR033469">
    <property type="entry name" value="CYTH-like_dom_sf"/>
</dbReference>
<keyword evidence="3" id="KW-1185">Reference proteome</keyword>
<evidence type="ECO:0000313" key="3">
    <source>
        <dbReference type="Proteomes" id="UP000319809"/>
    </source>
</evidence>
<evidence type="ECO:0000313" key="2">
    <source>
        <dbReference type="EMBL" id="QDE29985.1"/>
    </source>
</evidence>
<evidence type="ECO:0000259" key="1">
    <source>
        <dbReference type="PROSITE" id="PS51707"/>
    </source>
</evidence>
<dbReference type="PROSITE" id="PS51707">
    <property type="entry name" value="CYTH"/>
    <property type="match status" value="1"/>
</dbReference>
<sequence length="493" mass="56253">MDAEIELKLFIQSQHHDLLKKVLNNYPNSTPQGQKKLTNGYFDTDDLQLRRWDMGLRVRGFDNQLEQTIKTAGRVVGGIHSRPEYNVSIDHKTPNLSLFPKEIWPIGNDLESVSTSLACIFETNFQRQTWHIFINDSLIEVALDVGEIIAQDRVDPICELEFELLAGDTSALLILATEVAKSVPLRLGKASKAQRGYQLAGKSQPVRIENIDYIALSKDNNLAQTFSTILETALERWQLIENNLTTATDLQQQSMLWGKLRRCVRLLRLTLDQFGLLNQHISPLFDKLEHALQFVGPLQSCSLLLRDDGNQLGNINNKTLVCQQLQNHINSMSISTQLGDIWQQPEYGQLQLALVDLLLRTENGQLQWHDYPELSLFANQLQQASWKRIGKSMPITSEMNSVDYQYVAEALDESILVGFAYGEMYQAKKRETFRAPWQDLALGISTLSAYKILKTLDEQHQLNIEAWLDNKETSLLFAMEHSRKSALKAPIYW</sequence>
<dbReference type="EMBL" id="CP041036">
    <property type="protein sequence ID" value="QDE29985.1"/>
    <property type="molecule type" value="Genomic_DNA"/>
</dbReference>
<dbReference type="KEGG" id="spol:FH971_02750"/>
<dbReference type="GO" id="GO:0046872">
    <property type="term" value="F:metal ion binding"/>
    <property type="evidence" value="ECO:0007669"/>
    <property type="project" value="TreeGrafter"/>
</dbReference>
<protein>
    <submittedName>
        <fullName evidence="2">CYTH domain-containing protein</fullName>
    </submittedName>
</protein>
<reference evidence="2 3" key="1">
    <citation type="submission" date="2019-06" db="EMBL/GenBank/DDBJ databases">
        <title>The genome of Shewanella sp. SM1901.</title>
        <authorList>
            <person name="Cha Q."/>
        </authorList>
    </citation>
    <scope>NUCLEOTIDE SEQUENCE [LARGE SCALE GENOMIC DNA]</scope>
    <source>
        <strain evidence="2 3">SM1901</strain>
    </source>
</reference>
<dbReference type="PANTHER" id="PTHR39569:SF1">
    <property type="entry name" value="INORGANIC TRIPHOSPHATASE"/>
    <property type="match status" value="1"/>
</dbReference>
<dbReference type="AlphaFoldDB" id="A0A4Y5YBD8"/>